<evidence type="ECO:0000256" key="2">
    <source>
        <dbReference type="SAM" id="MobiDB-lite"/>
    </source>
</evidence>
<accession>A0A0N4VRE8</accession>
<protein>
    <submittedName>
        <fullName evidence="6">C2H2-type domain-containing protein</fullName>
    </submittedName>
</protein>
<evidence type="ECO:0000313" key="5">
    <source>
        <dbReference type="Proteomes" id="UP000274131"/>
    </source>
</evidence>
<dbReference type="AlphaFoldDB" id="A0A0N4VRE8"/>
<gene>
    <name evidence="4" type="ORF">EVEC_LOCUS12744</name>
</gene>
<dbReference type="Proteomes" id="UP000274131">
    <property type="component" value="Unassembled WGS sequence"/>
</dbReference>
<dbReference type="WBParaSite" id="EVEC_0001361601-mRNA-1">
    <property type="protein sequence ID" value="EVEC_0001361601-mRNA-1"/>
    <property type="gene ID" value="EVEC_0001361601"/>
</dbReference>
<keyword evidence="5" id="KW-1185">Reference proteome</keyword>
<organism evidence="6">
    <name type="scientific">Enterobius vermicularis</name>
    <name type="common">Human pinworm</name>
    <dbReference type="NCBI Taxonomy" id="51028"/>
    <lineage>
        <taxon>Eukaryota</taxon>
        <taxon>Metazoa</taxon>
        <taxon>Ecdysozoa</taxon>
        <taxon>Nematoda</taxon>
        <taxon>Chromadorea</taxon>
        <taxon>Rhabditida</taxon>
        <taxon>Spirurina</taxon>
        <taxon>Oxyuridomorpha</taxon>
        <taxon>Oxyuroidea</taxon>
        <taxon>Oxyuridae</taxon>
        <taxon>Enterobius</taxon>
    </lineage>
</organism>
<dbReference type="STRING" id="51028.A0A0N4VRE8"/>
<sequence length="213" mass="24072">EDNDLSLNEVCSEDSNLQCEKRRKLDGEKSCEKQDPSCAQSTSASENIDLSCSLCSKIFYDVCSLQRHTILEHMIKMDETKLVNQNFQPSRAALCEKYNLLICQLCNLELPNLATFGAHMRTHISQQHLNCSVCGCEFESAEDHISSHLRENRCYLCIACNARFEKKELLLSHVQTNHSQHLQSFSWNNSSPRTHQSNGEGVDSRGTEGSSLI</sequence>
<dbReference type="GO" id="GO:0008270">
    <property type="term" value="F:zinc ion binding"/>
    <property type="evidence" value="ECO:0007669"/>
    <property type="project" value="UniProtKB-KW"/>
</dbReference>
<keyword evidence="1" id="KW-0479">Metal-binding</keyword>
<dbReference type="InterPro" id="IPR013087">
    <property type="entry name" value="Znf_C2H2_type"/>
</dbReference>
<evidence type="ECO:0000313" key="4">
    <source>
        <dbReference type="EMBL" id="VDD97993.1"/>
    </source>
</evidence>
<evidence type="ECO:0000313" key="6">
    <source>
        <dbReference type="WBParaSite" id="EVEC_0001361601-mRNA-1"/>
    </source>
</evidence>
<feature type="compositionally biased region" description="Polar residues" evidence="2">
    <location>
        <begin position="184"/>
        <end position="199"/>
    </location>
</feature>
<evidence type="ECO:0000259" key="3">
    <source>
        <dbReference type="PROSITE" id="PS50157"/>
    </source>
</evidence>
<keyword evidence="1" id="KW-0862">Zinc</keyword>
<dbReference type="EMBL" id="UXUI01016529">
    <property type="protein sequence ID" value="VDD97993.1"/>
    <property type="molecule type" value="Genomic_DNA"/>
</dbReference>
<reference evidence="6" key="1">
    <citation type="submission" date="2017-02" db="UniProtKB">
        <authorList>
            <consortium name="WormBaseParasite"/>
        </authorList>
    </citation>
    <scope>IDENTIFICATION</scope>
</reference>
<keyword evidence="1" id="KW-0863">Zinc-finger</keyword>
<dbReference type="OrthoDB" id="8184392at2759"/>
<feature type="domain" description="C2H2-type" evidence="3">
    <location>
        <begin position="155"/>
        <end position="183"/>
    </location>
</feature>
<reference evidence="4 5" key="2">
    <citation type="submission" date="2018-10" db="EMBL/GenBank/DDBJ databases">
        <authorList>
            <consortium name="Pathogen Informatics"/>
        </authorList>
    </citation>
    <scope>NUCLEOTIDE SEQUENCE [LARGE SCALE GENOMIC DNA]</scope>
</reference>
<dbReference type="PROSITE" id="PS50157">
    <property type="entry name" value="ZINC_FINGER_C2H2_2"/>
    <property type="match status" value="1"/>
</dbReference>
<dbReference type="SMART" id="SM00355">
    <property type="entry name" value="ZnF_C2H2"/>
    <property type="match status" value="4"/>
</dbReference>
<feature type="region of interest" description="Disordered" evidence="2">
    <location>
        <begin position="184"/>
        <end position="213"/>
    </location>
</feature>
<dbReference type="Gene3D" id="3.30.160.60">
    <property type="entry name" value="Classic Zinc Finger"/>
    <property type="match status" value="1"/>
</dbReference>
<evidence type="ECO:0000256" key="1">
    <source>
        <dbReference type="PROSITE-ProRule" id="PRU00042"/>
    </source>
</evidence>
<dbReference type="PROSITE" id="PS00028">
    <property type="entry name" value="ZINC_FINGER_C2H2_1"/>
    <property type="match status" value="3"/>
</dbReference>
<name>A0A0N4VRE8_ENTVE</name>
<proteinExistence type="predicted"/>